<evidence type="ECO:0000256" key="1">
    <source>
        <dbReference type="ARBA" id="ARBA00022490"/>
    </source>
</evidence>
<name>A0A0B2ADW0_9MICC</name>
<dbReference type="PROSITE" id="PS51255">
    <property type="entry name" value="ADPK"/>
    <property type="match status" value="1"/>
</dbReference>
<accession>A0A0B2ADW0</accession>
<evidence type="ECO:0000256" key="4">
    <source>
        <dbReference type="ARBA" id="ARBA00022777"/>
    </source>
</evidence>
<reference evidence="7 8" key="1">
    <citation type="submission" date="2014-09" db="EMBL/GenBank/DDBJ databases">
        <title>Genome sequence of Sinomonas sp. MUSC 117.</title>
        <authorList>
            <person name="Lee L.-H."/>
        </authorList>
    </citation>
    <scope>NUCLEOTIDE SEQUENCE [LARGE SCALE GENOMIC DNA]</scope>
    <source>
        <strain evidence="7 8">MUSC 117</strain>
    </source>
</reference>
<sequence length="413" mass="44183">MAKTTILGLGGTIDYELHWDARILGSLAAESGIVDLGSTAPQVIDSERTLVLSVLHHLRAGTGGEHFVETPEVIERFAARFGYRTTLGGTPVRAALAMSSLGIGSTVHLVSIDDDVRRLLPADVDYLCSAEHDSTDPHLIVQYPANARIRIGDEEVVASSANRLIYPSDHPNAELRLSRDLPEALSGAGVFLISGMNSMQQRDTLDARLEELIAAMKSLPLEAVTIYENAGFHIPGFSQIVLDALAPHVDIVSLNEDELIGALERPVDLLDPIDLTASVREFAARVPTPTIVLHTRHFALAHGERASRMRAVLASGTAASGARYAYGDNATRDDVERLDANGQRSAAGQSLADSLQGNEEFCVVPAFDLQDVSTPTTIGLGDTFVGGAVAALVRAQSESRAEQIVEEVDQSPR</sequence>
<keyword evidence="4" id="KW-0418">Kinase</keyword>
<dbReference type="OrthoDB" id="2813007at2"/>
<evidence type="ECO:0000256" key="5">
    <source>
        <dbReference type="ARBA" id="ARBA00022842"/>
    </source>
</evidence>
<dbReference type="STRING" id="1338436.LK10_16165"/>
<dbReference type="InterPro" id="IPR029056">
    <property type="entry name" value="Ribokinase-like"/>
</dbReference>
<keyword evidence="6" id="KW-0324">Glycolysis</keyword>
<dbReference type="Gene3D" id="3.40.1190.20">
    <property type="match status" value="1"/>
</dbReference>
<comment type="caution">
    <text evidence="7">The sequence shown here is derived from an EMBL/GenBank/DDBJ whole genome shotgun (WGS) entry which is preliminary data.</text>
</comment>
<dbReference type="GO" id="GO:0006096">
    <property type="term" value="P:glycolytic process"/>
    <property type="evidence" value="ECO:0007669"/>
    <property type="project" value="UniProtKB-KW"/>
</dbReference>
<dbReference type="RefSeq" id="WP_043125791.1">
    <property type="nucleotide sequence ID" value="NZ_JTDL01000141.1"/>
</dbReference>
<evidence type="ECO:0000256" key="6">
    <source>
        <dbReference type="ARBA" id="ARBA00023152"/>
    </source>
</evidence>
<evidence type="ECO:0008006" key="9">
    <source>
        <dbReference type="Google" id="ProtNLM"/>
    </source>
</evidence>
<keyword evidence="5" id="KW-0460">Magnesium</keyword>
<organism evidence="7 8">
    <name type="scientific">Sinomonas humi</name>
    <dbReference type="NCBI Taxonomy" id="1338436"/>
    <lineage>
        <taxon>Bacteria</taxon>
        <taxon>Bacillati</taxon>
        <taxon>Actinomycetota</taxon>
        <taxon>Actinomycetes</taxon>
        <taxon>Micrococcales</taxon>
        <taxon>Micrococcaceae</taxon>
        <taxon>Sinomonas</taxon>
    </lineage>
</organism>
<dbReference type="GO" id="GO:0016301">
    <property type="term" value="F:kinase activity"/>
    <property type="evidence" value="ECO:0007669"/>
    <property type="project" value="UniProtKB-KW"/>
</dbReference>
<dbReference type="Proteomes" id="UP000030982">
    <property type="component" value="Unassembled WGS sequence"/>
</dbReference>
<gene>
    <name evidence="7" type="ORF">LK10_16165</name>
</gene>
<evidence type="ECO:0000256" key="3">
    <source>
        <dbReference type="ARBA" id="ARBA00022723"/>
    </source>
</evidence>
<dbReference type="InterPro" id="IPR007666">
    <property type="entry name" value="ADP_PFK/GK"/>
</dbReference>
<dbReference type="EMBL" id="JTDL01000141">
    <property type="protein sequence ID" value="KHL01405.1"/>
    <property type="molecule type" value="Genomic_DNA"/>
</dbReference>
<protein>
    <recommendedName>
        <fullName evidence="9">ADP-dependent phosphofructokinase/glucokinase</fullName>
    </recommendedName>
</protein>
<keyword evidence="2" id="KW-0808">Transferase</keyword>
<dbReference type="Pfam" id="PF04587">
    <property type="entry name" value="ADP_PFK_GK"/>
    <property type="match status" value="1"/>
</dbReference>
<dbReference type="PANTHER" id="PTHR21208">
    <property type="entry name" value="ADP-DEPENDENT GLUCOKINASE"/>
    <property type="match status" value="1"/>
</dbReference>
<evidence type="ECO:0000313" key="7">
    <source>
        <dbReference type="EMBL" id="KHL01405.1"/>
    </source>
</evidence>
<keyword evidence="3" id="KW-0479">Metal-binding</keyword>
<dbReference type="PANTHER" id="PTHR21208:SF1">
    <property type="entry name" value="ADP-DEPENDENT GLUCOKINASE"/>
    <property type="match status" value="1"/>
</dbReference>
<evidence type="ECO:0000256" key="2">
    <source>
        <dbReference type="ARBA" id="ARBA00022679"/>
    </source>
</evidence>
<keyword evidence="8" id="KW-1185">Reference proteome</keyword>
<evidence type="ECO:0000313" key="8">
    <source>
        <dbReference type="Proteomes" id="UP000030982"/>
    </source>
</evidence>
<proteinExistence type="predicted"/>
<dbReference type="GO" id="GO:0046872">
    <property type="term" value="F:metal ion binding"/>
    <property type="evidence" value="ECO:0007669"/>
    <property type="project" value="UniProtKB-KW"/>
</dbReference>
<dbReference type="SUPFAM" id="SSF53613">
    <property type="entry name" value="Ribokinase-like"/>
    <property type="match status" value="1"/>
</dbReference>
<dbReference type="GO" id="GO:0016773">
    <property type="term" value="F:phosphotransferase activity, alcohol group as acceptor"/>
    <property type="evidence" value="ECO:0007669"/>
    <property type="project" value="InterPro"/>
</dbReference>
<dbReference type="AlphaFoldDB" id="A0A0B2ADW0"/>
<keyword evidence="1" id="KW-0963">Cytoplasm</keyword>